<gene>
    <name evidence="3" type="ORF">H6G03_23010</name>
</gene>
<evidence type="ECO:0000313" key="3">
    <source>
        <dbReference type="EMBL" id="MBD2183901.1"/>
    </source>
</evidence>
<reference evidence="3" key="1">
    <citation type="journal article" date="2015" name="ISME J.">
        <title>Draft Genome Sequence of Streptomyces incarnatus NRRL8089, which Produces the Nucleoside Antibiotic Sinefungin.</title>
        <authorList>
            <person name="Oshima K."/>
            <person name="Hattori M."/>
            <person name="Shimizu H."/>
            <person name="Fukuda K."/>
            <person name="Nemoto M."/>
            <person name="Inagaki K."/>
            <person name="Tamura T."/>
        </authorList>
    </citation>
    <scope>NUCLEOTIDE SEQUENCE</scope>
    <source>
        <strain evidence="3">FACHB-1375</strain>
    </source>
</reference>
<evidence type="ECO:0000256" key="2">
    <source>
        <dbReference type="SAM" id="MobiDB-lite"/>
    </source>
</evidence>
<dbReference type="EMBL" id="JACJPW010000067">
    <property type="protein sequence ID" value="MBD2183901.1"/>
    <property type="molecule type" value="Genomic_DNA"/>
</dbReference>
<keyword evidence="1" id="KW-0175">Coiled coil</keyword>
<feature type="coiled-coil region" evidence="1">
    <location>
        <begin position="100"/>
        <end position="162"/>
    </location>
</feature>
<reference evidence="3" key="2">
    <citation type="submission" date="2020-08" db="EMBL/GenBank/DDBJ databases">
        <authorList>
            <person name="Chen M."/>
            <person name="Teng W."/>
            <person name="Zhao L."/>
            <person name="Hu C."/>
            <person name="Zhou Y."/>
            <person name="Han B."/>
            <person name="Song L."/>
            <person name="Shu W."/>
        </authorList>
    </citation>
    <scope>NUCLEOTIDE SEQUENCE</scope>
    <source>
        <strain evidence="3">FACHB-1375</strain>
    </source>
</reference>
<feature type="compositionally biased region" description="Basic and acidic residues" evidence="2">
    <location>
        <begin position="30"/>
        <end position="43"/>
    </location>
</feature>
<dbReference type="RefSeq" id="WP_190469213.1">
    <property type="nucleotide sequence ID" value="NZ_JACJPW010000067.1"/>
</dbReference>
<dbReference type="Proteomes" id="UP000641646">
    <property type="component" value="Unassembled WGS sequence"/>
</dbReference>
<evidence type="ECO:0000256" key="1">
    <source>
        <dbReference type="SAM" id="Coils"/>
    </source>
</evidence>
<sequence length="361" mass="41711">MPTKRPNEKNTKAEILEAFNELLQEKKELETKMNQKPEIKPTEVRNGNGNGKSTTEVPIKPVQNQQKMESIIEGLNRLQLNFGGAVSDLSEKLTIEAFQLQEVQRKVAEENQQLEALHNLQVTDGSLATLIEQYEESSKTFNEEQRQRREEVDLTITQARKAWTKEQEEHRRFIKERNETQGKTRQRDTQEYSYDLTLQRQLSDEEYEQEKKRLYGELDELKQAREKEWAEKEKAIAERETQFNELKTKVENMPKDLENAIKRAKDEGKGIAGHQAKIKADLLAKEIEGSKRTYELRINSLMETIQNQDTRIGTLSKQLDAALKQVQDLAVKAIEGSSNANSFQAVKEIAIEQAKNQNKVK</sequence>
<dbReference type="AlphaFoldDB" id="A0A926VHB0"/>
<evidence type="ECO:0000313" key="4">
    <source>
        <dbReference type="Proteomes" id="UP000641646"/>
    </source>
</evidence>
<organism evidence="3 4">
    <name type="scientific">Aerosakkonema funiforme FACHB-1375</name>
    <dbReference type="NCBI Taxonomy" id="2949571"/>
    <lineage>
        <taxon>Bacteria</taxon>
        <taxon>Bacillati</taxon>
        <taxon>Cyanobacteriota</taxon>
        <taxon>Cyanophyceae</taxon>
        <taxon>Oscillatoriophycideae</taxon>
        <taxon>Aerosakkonematales</taxon>
        <taxon>Aerosakkonemataceae</taxon>
        <taxon>Aerosakkonema</taxon>
    </lineage>
</organism>
<name>A0A926VHB0_9CYAN</name>
<accession>A0A926VHB0</accession>
<keyword evidence="4" id="KW-1185">Reference proteome</keyword>
<protein>
    <submittedName>
        <fullName evidence="3">Uncharacterized protein</fullName>
    </submittedName>
</protein>
<comment type="caution">
    <text evidence="3">The sequence shown here is derived from an EMBL/GenBank/DDBJ whole genome shotgun (WGS) entry which is preliminary data.</text>
</comment>
<feature type="region of interest" description="Disordered" evidence="2">
    <location>
        <begin position="30"/>
        <end position="62"/>
    </location>
</feature>
<proteinExistence type="predicted"/>
<feature type="compositionally biased region" description="Polar residues" evidence="2">
    <location>
        <begin position="45"/>
        <end position="62"/>
    </location>
</feature>